<evidence type="ECO:0000256" key="1">
    <source>
        <dbReference type="SAM" id="MobiDB-lite"/>
    </source>
</evidence>
<feature type="region of interest" description="Disordered" evidence="1">
    <location>
        <begin position="136"/>
        <end position="172"/>
    </location>
</feature>
<feature type="region of interest" description="Disordered" evidence="1">
    <location>
        <begin position="449"/>
        <end position="494"/>
    </location>
</feature>
<name>A0A7S4G093_9EUGL</name>
<accession>A0A7S4G093</accession>
<feature type="region of interest" description="Disordered" evidence="1">
    <location>
        <begin position="529"/>
        <end position="560"/>
    </location>
</feature>
<feature type="region of interest" description="Disordered" evidence="1">
    <location>
        <begin position="90"/>
        <end position="113"/>
    </location>
</feature>
<sequence length="627" mass="70102">MNQPTETPAPAQSSVPQFLQDPATVNWLALQLQLTLTAIIPSILQAINQCACNSRPRAVCRYQAACRYHPFCRYYHFPEQSQWPRPAQQFYGPPPAGVPLGTDDSRLHPHSTPGPACPICPETTHAATDAFVHQPYASAGNTPSDQQDSENLDRSDATEATQPTAAAFGSNEAGFAPLVDTKLRTNVRRCMTQTNIEQVPKQSAVPESAGRNIPKTRQVVPKIPGSPKSPALRSPITVSPTPWNVLSDHAQYSSDDDDASSLEKAIWTTVRKLQKTKPPPRVKRDSCELLKCSECTSLWRLPSSTKEWYENRHLCVPKRCAACRKRKQPKTRERQPAQLTQINEYLHETPRTWKRLPRHLHENFNHVPQKAPQSADGVSRSTQAESSRSTMNTEPEIAADGDHELPTLSTVRIWTLKAPSLSVRNEVDSPNDGGERIHGRGILFPLQTIAPHPPKALPSTALPPAKHEQQSDSDNWWYEDDGNTATWQGEPHQSERELVQDLFCSSVSPTVTSKALHNSENLTRAIDEGHGYTHSSSCPPSLESSSTTASTPPRHDKSPVNFLSDEQWRICSLIYDEFKSQWESFLQQGNYKPKKHRNFRLDNSTHPANYVSVVSLKFCKLNSITWQ</sequence>
<dbReference type="EMBL" id="HBJA01092603">
    <property type="protein sequence ID" value="CAE0820991.1"/>
    <property type="molecule type" value="Transcribed_RNA"/>
</dbReference>
<evidence type="ECO:0000313" key="2">
    <source>
        <dbReference type="EMBL" id="CAE0820991.1"/>
    </source>
</evidence>
<gene>
    <name evidence="2" type="ORF">EGYM00163_LOCUS32163</name>
</gene>
<proteinExistence type="predicted"/>
<feature type="region of interest" description="Disordered" evidence="1">
    <location>
        <begin position="366"/>
        <end position="399"/>
    </location>
</feature>
<organism evidence="2">
    <name type="scientific">Eutreptiella gymnastica</name>
    <dbReference type="NCBI Taxonomy" id="73025"/>
    <lineage>
        <taxon>Eukaryota</taxon>
        <taxon>Discoba</taxon>
        <taxon>Euglenozoa</taxon>
        <taxon>Euglenida</taxon>
        <taxon>Spirocuta</taxon>
        <taxon>Euglenophyceae</taxon>
        <taxon>Eutreptiales</taxon>
        <taxon>Eutreptiaceae</taxon>
        <taxon>Eutreptiella</taxon>
    </lineage>
</organism>
<dbReference type="AlphaFoldDB" id="A0A7S4G093"/>
<feature type="compositionally biased region" description="Low complexity" evidence="1">
    <location>
        <begin position="535"/>
        <end position="546"/>
    </location>
</feature>
<reference evidence="2" key="1">
    <citation type="submission" date="2021-01" db="EMBL/GenBank/DDBJ databases">
        <authorList>
            <person name="Corre E."/>
            <person name="Pelletier E."/>
            <person name="Niang G."/>
            <person name="Scheremetjew M."/>
            <person name="Finn R."/>
            <person name="Kale V."/>
            <person name="Holt S."/>
            <person name="Cochrane G."/>
            <person name="Meng A."/>
            <person name="Brown T."/>
            <person name="Cohen L."/>
        </authorList>
    </citation>
    <scope>NUCLEOTIDE SEQUENCE</scope>
    <source>
        <strain evidence="2">CCMP1594</strain>
    </source>
</reference>
<feature type="region of interest" description="Disordered" evidence="1">
    <location>
        <begin position="194"/>
        <end position="235"/>
    </location>
</feature>
<protein>
    <submittedName>
        <fullName evidence="2">Uncharacterized protein</fullName>
    </submittedName>
</protein>
<feature type="compositionally biased region" description="Polar residues" evidence="1">
    <location>
        <begin position="379"/>
        <end position="393"/>
    </location>
</feature>